<dbReference type="Proteomes" id="UP000003963">
    <property type="component" value="Unassembled WGS sequence"/>
</dbReference>
<feature type="domain" description="PAS" evidence="3">
    <location>
        <begin position="69"/>
        <end position="124"/>
    </location>
</feature>
<dbReference type="RefSeq" id="WP_009715315.1">
    <property type="nucleotide sequence ID" value="NZ_GG657754.1"/>
</dbReference>
<dbReference type="InterPro" id="IPR036890">
    <property type="entry name" value="HATPase_C_sf"/>
</dbReference>
<dbReference type="InterPro" id="IPR035965">
    <property type="entry name" value="PAS-like_dom_sf"/>
</dbReference>
<dbReference type="GO" id="GO:0016791">
    <property type="term" value="F:phosphatase activity"/>
    <property type="evidence" value="ECO:0007669"/>
    <property type="project" value="TreeGrafter"/>
</dbReference>
<evidence type="ECO:0000313" key="4">
    <source>
        <dbReference type="EMBL" id="EFL23497.1"/>
    </source>
</evidence>
<dbReference type="Pfam" id="PF07228">
    <property type="entry name" value="SpoIIE"/>
    <property type="match status" value="1"/>
</dbReference>
<evidence type="ECO:0000313" key="5">
    <source>
        <dbReference type="Proteomes" id="UP000003963"/>
    </source>
</evidence>
<keyword evidence="1" id="KW-0378">Hydrolase</keyword>
<dbReference type="InterPro" id="IPR029016">
    <property type="entry name" value="GAF-like_dom_sf"/>
</dbReference>
<dbReference type="PANTHER" id="PTHR43156:SF2">
    <property type="entry name" value="STAGE II SPORULATION PROTEIN E"/>
    <property type="match status" value="1"/>
</dbReference>
<dbReference type="CDD" id="cd16936">
    <property type="entry name" value="HATPase_RsbW-like"/>
    <property type="match status" value="1"/>
</dbReference>
<dbReference type="InterPro" id="IPR001932">
    <property type="entry name" value="PPM-type_phosphatase-like_dom"/>
</dbReference>
<sequence>MSEKPAGADIPEETVGSQVSPVSQMSSMPGPASGSASASVPGSMLGAMSDVWQSSPPGSIYDYIRIASFSLGSDGRIAQWSERAAELLGLTAAQAVGKDPVDAFVPAELRETGRRKVADILDGREWTGLVPYRSPQAPGGVSIAEVYVMPSQDEDGERTALCIAVDVGALRGLETDLAASQAVFGQSPLGFFLFGTDLRMLRVNERFATVFGRPVEEYRGATAHDLLPRGEADRLAAALRQVLDSGSSLTDMPIMGPVPGSHDRRRWSVSLYRLHSGSGRPIGIAGLATDVTGRRRAEQEAAGVRRNLALLNEAGARIGTSLDLETTARELLDVAVPQFCDLASVDLYQGLLSGDETPPGLADGSAELRRVAFASAVSDGPVAFGDIYRTDDSGQGELPKPIDVGEVHRYPFHSLCAHALRTAQVRVVTGRDSGEGMELGAMLQSTLLVPMVARDTVVGLAQFSRTKGSEPFGERDRALAVELAARAAVSIDNARLYRREHERALILQRSLLPPGDPEAAGLDIACRYLPGNAATEVGGDWFDVIELPGHRTALVVGDVMGRGLRAAVAMGELRTAVRTLALLDLEPAEVLSALDEIARGLGAPGGSTAGRAAGRSADASSDLSEVYLATCVYAVYDPVTRRCTFANAGHLPPALVEPGEGALLMEVPPGMPLGVGGEPFEETEVELPDGALLALYTDGLVESRDHALDEGLQDLRTALSTDEGADRPDSSLEDICDHVLSSLDTHHGEDDIALLMARVQGLPSGSVGDWQLPSDPQSVGRARELAREQLESWGMEGLVDTTELLVSELVTNALRYGEGEIRLRLLLDRTLVCEVWDGNLVQPRRRRARDTDEGGRGLQLVGLLSAGWGSRRTPHGKTVWFELALPDGESSGPDSVEALLSLW</sequence>
<gene>
    <name evidence="4" type="ORF">SSOG_03211</name>
</gene>
<dbReference type="FunFam" id="3.30.450.20:FF:000120">
    <property type="entry name" value="PAS domain S-box protein"/>
    <property type="match status" value="1"/>
</dbReference>
<dbReference type="SUPFAM" id="SSF55781">
    <property type="entry name" value="GAF domain-like"/>
    <property type="match status" value="1"/>
</dbReference>
<evidence type="ECO:0000256" key="1">
    <source>
        <dbReference type="ARBA" id="ARBA00022801"/>
    </source>
</evidence>
<dbReference type="PROSITE" id="PS50112">
    <property type="entry name" value="PAS"/>
    <property type="match status" value="1"/>
</dbReference>
<feature type="compositionally biased region" description="Low complexity" evidence="2">
    <location>
        <begin position="15"/>
        <end position="40"/>
    </location>
</feature>
<dbReference type="PANTHER" id="PTHR43156">
    <property type="entry name" value="STAGE II SPORULATION PROTEIN E-RELATED"/>
    <property type="match status" value="1"/>
</dbReference>
<dbReference type="InterPro" id="IPR003594">
    <property type="entry name" value="HATPase_dom"/>
</dbReference>
<name>D9WJT4_9ACTN</name>
<dbReference type="HOGENOM" id="CLU_000445_43_3_11"/>
<dbReference type="Gene3D" id="3.60.40.10">
    <property type="entry name" value="PPM-type phosphatase domain"/>
    <property type="match status" value="1"/>
</dbReference>
<reference evidence="4 5" key="1">
    <citation type="submission" date="2009-02" db="EMBL/GenBank/DDBJ databases">
        <title>Annotation of Streptomyces hygroscopicus strain ATCC 53653.</title>
        <authorList>
            <consortium name="The Broad Institute Genome Sequencing Platform"/>
            <consortium name="Broad Institute Microbial Sequencing Center"/>
            <person name="Fischbach M."/>
            <person name="Godfrey P."/>
            <person name="Ward D."/>
            <person name="Young S."/>
            <person name="Zeng Q."/>
            <person name="Koehrsen M."/>
            <person name="Alvarado L."/>
            <person name="Berlin A.M."/>
            <person name="Bochicchio J."/>
            <person name="Borenstein D."/>
            <person name="Chapman S.B."/>
            <person name="Chen Z."/>
            <person name="Engels R."/>
            <person name="Freedman E."/>
            <person name="Gellesch M."/>
            <person name="Goldberg J."/>
            <person name="Griggs A."/>
            <person name="Gujja S."/>
            <person name="Heilman E.R."/>
            <person name="Heiman D.I."/>
            <person name="Hepburn T.A."/>
            <person name="Howarth C."/>
            <person name="Jen D."/>
            <person name="Larson L."/>
            <person name="Lewis B."/>
            <person name="Mehta T."/>
            <person name="Park D."/>
            <person name="Pearson M."/>
            <person name="Richards J."/>
            <person name="Roberts A."/>
            <person name="Saif S."/>
            <person name="Shea T.D."/>
            <person name="Shenoy N."/>
            <person name="Sisk P."/>
            <person name="Stolte C."/>
            <person name="Sykes S.N."/>
            <person name="Thomson T."/>
            <person name="Walk T."/>
            <person name="White J."/>
            <person name="Yandava C."/>
            <person name="Straight P."/>
            <person name="Clardy J."/>
            <person name="Hung D."/>
            <person name="Kolter R."/>
            <person name="Mekalanos J."/>
            <person name="Walker S."/>
            <person name="Walsh C.T."/>
            <person name="Wieland-Brown L.C."/>
            <person name="Haas B."/>
            <person name="Nusbaum C."/>
            <person name="Birren B."/>
        </authorList>
    </citation>
    <scope>NUCLEOTIDE SEQUENCE [LARGE SCALE GENOMIC DNA]</scope>
    <source>
        <strain evidence="4 5">ATCC 53653</strain>
    </source>
</reference>
<dbReference type="AlphaFoldDB" id="D9WJT4"/>
<accession>D9WJT4</accession>
<dbReference type="InterPro" id="IPR003018">
    <property type="entry name" value="GAF"/>
</dbReference>
<dbReference type="SMART" id="SM00065">
    <property type="entry name" value="GAF"/>
    <property type="match status" value="1"/>
</dbReference>
<dbReference type="SMART" id="SM00331">
    <property type="entry name" value="PP2C_SIG"/>
    <property type="match status" value="1"/>
</dbReference>
<protein>
    <submittedName>
        <fullName evidence="4">Putative membrane protein</fullName>
    </submittedName>
</protein>
<proteinExistence type="predicted"/>
<organism evidence="4 5">
    <name type="scientific">Streptomyces himastatinicus ATCC 53653</name>
    <dbReference type="NCBI Taxonomy" id="457427"/>
    <lineage>
        <taxon>Bacteria</taxon>
        <taxon>Bacillati</taxon>
        <taxon>Actinomycetota</taxon>
        <taxon>Actinomycetes</taxon>
        <taxon>Kitasatosporales</taxon>
        <taxon>Streptomycetaceae</taxon>
        <taxon>Streptomyces</taxon>
        <taxon>Streptomyces violaceusniger group</taxon>
    </lineage>
</organism>
<dbReference type="InterPro" id="IPR036457">
    <property type="entry name" value="PPM-type-like_dom_sf"/>
</dbReference>
<dbReference type="FunFam" id="3.60.40.10:FF:000031">
    <property type="entry name" value="PAS sensor protein"/>
    <property type="match status" value="1"/>
</dbReference>
<evidence type="ECO:0000256" key="2">
    <source>
        <dbReference type="SAM" id="MobiDB-lite"/>
    </source>
</evidence>
<evidence type="ECO:0000259" key="3">
    <source>
        <dbReference type="PROSITE" id="PS50112"/>
    </source>
</evidence>
<dbReference type="Pfam" id="PF08448">
    <property type="entry name" value="PAS_4"/>
    <property type="match status" value="2"/>
</dbReference>
<dbReference type="InterPro" id="IPR013656">
    <property type="entry name" value="PAS_4"/>
</dbReference>
<dbReference type="FunFam" id="3.30.565.10:FF:000028">
    <property type="entry name" value="PAS sensor protein"/>
    <property type="match status" value="1"/>
</dbReference>
<dbReference type="SMART" id="SM00091">
    <property type="entry name" value="PAS"/>
    <property type="match status" value="2"/>
</dbReference>
<dbReference type="Gene3D" id="3.30.450.40">
    <property type="match status" value="1"/>
</dbReference>
<dbReference type="Gene3D" id="3.30.450.20">
    <property type="entry name" value="PAS domain"/>
    <property type="match status" value="2"/>
</dbReference>
<dbReference type="InterPro" id="IPR052016">
    <property type="entry name" value="Bact_Sigma-Reg"/>
</dbReference>
<dbReference type="CDD" id="cd00130">
    <property type="entry name" value="PAS"/>
    <property type="match status" value="2"/>
</dbReference>
<dbReference type="EMBL" id="GG657754">
    <property type="protein sequence ID" value="EFL23497.1"/>
    <property type="molecule type" value="Genomic_DNA"/>
</dbReference>
<dbReference type="SUPFAM" id="SSF55874">
    <property type="entry name" value="ATPase domain of HSP90 chaperone/DNA topoisomerase II/histidine kinase"/>
    <property type="match status" value="1"/>
</dbReference>
<dbReference type="Gene3D" id="3.30.565.10">
    <property type="entry name" value="Histidine kinase-like ATPase, C-terminal domain"/>
    <property type="match status" value="1"/>
</dbReference>
<dbReference type="Pfam" id="PF13581">
    <property type="entry name" value="HATPase_c_2"/>
    <property type="match status" value="1"/>
</dbReference>
<dbReference type="SUPFAM" id="SSF55785">
    <property type="entry name" value="PYP-like sensor domain (PAS domain)"/>
    <property type="match status" value="2"/>
</dbReference>
<dbReference type="SUPFAM" id="SSF81606">
    <property type="entry name" value="PP2C-like"/>
    <property type="match status" value="1"/>
</dbReference>
<dbReference type="Pfam" id="PF01590">
    <property type="entry name" value="GAF"/>
    <property type="match status" value="1"/>
</dbReference>
<dbReference type="InterPro" id="IPR000014">
    <property type="entry name" value="PAS"/>
</dbReference>
<keyword evidence="5" id="KW-1185">Reference proteome</keyword>
<dbReference type="STRING" id="457427.SSOG_03211"/>
<dbReference type="NCBIfam" id="TIGR00229">
    <property type="entry name" value="sensory_box"/>
    <property type="match status" value="2"/>
</dbReference>
<feature type="region of interest" description="Disordered" evidence="2">
    <location>
        <begin position="1"/>
        <end position="40"/>
    </location>
</feature>